<name>A0A0G3G1Z9_9GAMM</name>
<dbReference type="EMBL" id="CP011367">
    <property type="protein sequence ID" value="AKJ95210.1"/>
    <property type="molecule type" value="Genomic_DNA"/>
</dbReference>
<accession>A0A0G3G1Z9</accession>
<dbReference type="Proteomes" id="UP000064201">
    <property type="component" value="Chromosome"/>
</dbReference>
<dbReference type="PATRIC" id="fig|106634.4.peg.1522"/>
<gene>
    <name evidence="2" type="ORF">TVD_07465</name>
</gene>
<dbReference type="SUPFAM" id="SSF52833">
    <property type="entry name" value="Thioredoxin-like"/>
    <property type="match status" value="2"/>
</dbReference>
<dbReference type="STRING" id="106634.TVD_07465"/>
<dbReference type="OrthoDB" id="9791630at2"/>
<dbReference type="RefSeq" id="WP_047251237.1">
    <property type="nucleotide sequence ID" value="NZ_CP011367.1"/>
</dbReference>
<reference evidence="2 3" key="1">
    <citation type="submission" date="2015-04" db="EMBL/GenBank/DDBJ databases">
        <title>Complete Sequence for the Genome of the Thioalkalivibrio versutus D301.</title>
        <authorList>
            <person name="Mu T."/>
            <person name="Zhou J."/>
            <person name="Xu X."/>
        </authorList>
    </citation>
    <scope>NUCLEOTIDE SEQUENCE [LARGE SCALE GENOMIC DNA]</scope>
    <source>
        <strain evidence="2 3">D301</strain>
    </source>
</reference>
<sequence>MVMLFATASVADESVESDEGIVFDDTPRPIGLHTPDWFELSFLDLREDLEDAVEQGKMGLAVYFGMDDCPYCEALFDKNFAQDDIREYLASHFNVVAIDALGTREVTDLDGETWLERRYAAEQRLNFTPSIAFYDEDGERIHQMRGYYPPYRFRALLEYVIDRHDREESFRDYLERADPPPKFDLDDINQREFFINQPYALDRSRIPAERPLVVFFEREACHACDIMHSEPLQQDEVLERIGLMDAVQLDADDADTPVLTPGGDRTNAKDWAAELGVHWAPTLIFFDERGEEIIRIDSVVHQNRLRNVLDFVLTRGYEDYPTFERWRAQQPPRP</sequence>
<organism evidence="2 3">
    <name type="scientific">Thioalkalivibrio versutus</name>
    <dbReference type="NCBI Taxonomy" id="106634"/>
    <lineage>
        <taxon>Bacteria</taxon>
        <taxon>Pseudomonadati</taxon>
        <taxon>Pseudomonadota</taxon>
        <taxon>Gammaproteobacteria</taxon>
        <taxon>Chromatiales</taxon>
        <taxon>Ectothiorhodospiraceae</taxon>
        <taxon>Thioalkalivibrio</taxon>
    </lineage>
</organism>
<dbReference type="InterPro" id="IPR012336">
    <property type="entry name" value="Thioredoxin-like_fold"/>
</dbReference>
<dbReference type="PROSITE" id="PS51352">
    <property type="entry name" value="THIOREDOXIN_2"/>
    <property type="match status" value="1"/>
</dbReference>
<dbReference type="InterPro" id="IPR036249">
    <property type="entry name" value="Thioredoxin-like_sf"/>
</dbReference>
<evidence type="ECO:0000313" key="2">
    <source>
        <dbReference type="EMBL" id="AKJ95210.1"/>
    </source>
</evidence>
<keyword evidence="3" id="KW-1185">Reference proteome</keyword>
<dbReference type="Pfam" id="PF13098">
    <property type="entry name" value="Thioredoxin_2"/>
    <property type="match status" value="2"/>
</dbReference>
<dbReference type="Gene3D" id="3.40.30.10">
    <property type="entry name" value="Glutaredoxin"/>
    <property type="match status" value="2"/>
</dbReference>
<feature type="domain" description="Thioredoxin" evidence="1">
    <location>
        <begin position="4"/>
        <end position="162"/>
    </location>
</feature>
<dbReference type="AlphaFoldDB" id="A0A0G3G1Z9"/>
<evidence type="ECO:0000259" key="1">
    <source>
        <dbReference type="PROSITE" id="PS51352"/>
    </source>
</evidence>
<dbReference type="InterPro" id="IPR013766">
    <property type="entry name" value="Thioredoxin_domain"/>
</dbReference>
<protein>
    <submittedName>
        <fullName evidence="2">Thioredoxin</fullName>
    </submittedName>
</protein>
<proteinExistence type="predicted"/>
<dbReference type="KEGG" id="tvr:TVD_07465"/>
<evidence type="ECO:0000313" key="3">
    <source>
        <dbReference type="Proteomes" id="UP000064201"/>
    </source>
</evidence>